<dbReference type="Proteomes" id="UP000006327">
    <property type="component" value="Unassembled WGS sequence"/>
</dbReference>
<dbReference type="Pfam" id="PF06983">
    <property type="entry name" value="3-dmu-9_3-mt"/>
    <property type="match status" value="1"/>
</dbReference>
<dbReference type="SUPFAM" id="SSF54593">
    <property type="entry name" value="Glyoxalase/Bleomycin resistance protein/Dihydroxybiphenyl dioxygenase"/>
    <property type="match status" value="1"/>
</dbReference>
<protein>
    <submittedName>
        <fullName evidence="2">PhnB protein</fullName>
    </submittedName>
</protein>
<dbReference type="eggNOG" id="COG2764">
    <property type="taxonomic scope" value="Bacteria"/>
</dbReference>
<dbReference type="InterPro" id="IPR028973">
    <property type="entry name" value="PhnB-like"/>
</dbReference>
<evidence type="ECO:0000313" key="3">
    <source>
        <dbReference type="Proteomes" id="UP000006327"/>
    </source>
</evidence>
<gene>
    <name evidence="2" type="primary">phnB</name>
    <name evidence="2" type="ORF">GARC_2749</name>
</gene>
<proteinExistence type="predicted"/>
<evidence type="ECO:0000313" key="2">
    <source>
        <dbReference type="EMBL" id="GAC19714.1"/>
    </source>
</evidence>
<evidence type="ECO:0000259" key="1">
    <source>
        <dbReference type="Pfam" id="PF06983"/>
    </source>
</evidence>
<reference evidence="2 3" key="1">
    <citation type="journal article" date="2017" name="Antonie Van Leeuwenhoek">
        <title>Rhizobium rhizosphaerae sp. nov., a novel species isolated from rice rhizosphere.</title>
        <authorList>
            <person name="Zhao J.J."/>
            <person name="Zhang J."/>
            <person name="Zhang R.J."/>
            <person name="Zhang C.W."/>
            <person name="Yin H.Q."/>
            <person name="Zhang X.X."/>
        </authorList>
    </citation>
    <scope>NUCLEOTIDE SEQUENCE [LARGE SCALE GENOMIC DNA]</scope>
    <source>
        <strain evidence="2 3">BSs20135</strain>
    </source>
</reference>
<dbReference type="PANTHER" id="PTHR33990:SF1">
    <property type="entry name" value="PROTEIN YJDN"/>
    <property type="match status" value="1"/>
</dbReference>
<dbReference type="EMBL" id="BAEO01000037">
    <property type="protein sequence ID" value="GAC19714.1"/>
    <property type="molecule type" value="Genomic_DNA"/>
</dbReference>
<name>K6XGD4_9ALTE</name>
<comment type="caution">
    <text evidence="2">The sequence shown here is derived from an EMBL/GenBank/DDBJ whole genome shotgun (WGS) entry which is preliminary data.</text>
</comment>
<dbReference type="AlphaFoldDB" id="K6XGD4"/>
<accession>K6XGD4</accession>
<keyword evidence="3" id="KW-1185">Reference proteome</keyword>
<dbReference type="RefSeq" id="WP_007620867.1">
    <property type="nucleotide sequence ID" value="NZ_BAEO01000037.1"/>
</dbReference>
<dbReference type="Gene3D" id="3.10.180.10">
    <property type="entry name" value="2,3-Dihydroxybiphenyl 1,2-Dioxygenase, domain 1"/>
    <property type="match status" value="1"/>
</dbReference>
<dbReference type="OrthoDB" id="9795306at2"/>
<dbReference type="CDD" id="cd06588">
    <property type="entry name" value="PhnB_like"/>
    <property type="match status" value="1"/>
</dbReference>
<dbReference type="PANTHER" id="PTHR33990">
    <property type="entry name" value="PROTEIN YJDN-RELATED"/>
    <property type="match status" value="1"/>
</dbReference>
<dbReference type="InterPro" id="IPR029068">
    <property type="entry name" value="Glyas_Bleomycin-R_OHBP_Dase"/>
</dbReference>
<organism evidence="2 3">
    <name type="scientific">Paraglaciecola arctica BSs20135</name>
    <dbReference type="NCBI Taxonomy" id="493475"/>
    <lineage>
        <taxon>Bacteria</taxon>
        <taxon>Pseudomonadati</taxon>
        <taxon>Pseudomonadota</taxon>
        <taxon>Gammaproteobacteria</taxon>
        <taxon>Alteromonadales</taxon>
        <taxon>Alteromonadaceae</taxon>
        <taxon>Paraglaciecola</taxon>
    </lineage>
</organism>
<feature type="domain" description="PhnB-like" evidence="1">
    <location>
        <begin position="3"/>
        <end position="130"/>
    </location>
</feature>
<sequence>MKQLVPYLNFNGQCQDALHFYQSCFGNAELSIQTFADTRGEEMPKEMRDKVMHAEFKTDGLLFMASDGQVGGDFTKGNNMHLNVQLDSVEEQSVLFEKLSENGSVTMPLQQTFWDARFGMLTDKFGIQWMLNVMKTV</sequence>
<dbReference type="STRING" id="493475.GARC_2749"/>